<dbReference type="EC" id="1.1.1.193" evidence="12"/>
<evidence type="ECO:0000313" key="18">
    <source>
        <dbReference type="Proteomes" id="UP000007364"/>
    </source>
</evidence>
<dbReference type="SUPFAM" id="SSF53597">
    <property type="entry name" value="Dihydrofolate reductase-like"/>
    <property type="match status" value="1"/>
</dbReference>
<accession>K2P2Y5</accession>
<evidence type="ECO:0000259" key="16">
    <source>
        <dbReference type="PROSITE" id="PS51747"/>
    </source>
</evidence>
<dbReference type="OrthoDB" id="9800865at2"/>
<keyword evidence="10 12" id="KW-0560">Oxidoreductase</keyword>
<feature type="binding site" evidence="14">
    <location>
        <position position="207"/>
    </location>
    <ligand>
        <name>NADP(+)</name>
        <dbReference type="ChEBI" id="CHEBI:58349"/>
    </ligand>
</feature>
<feature type="binding site" evidence="15">
    <location>
        <position position="87"/>
    </location>
    <ligand>
        <name>Zn(2+)</name>
        <dbReference type="ChEBI" id="CHEBI:29105"/>
        <note>catalytic</note>
    </ligand>
</feature>
<keyword evidence="11" id="KW-0511">Multifunctional enzyme</keyword>
<feature type="active site" description="Proton donor" evidence="13">
    <location>
        <position position="53"/>
    </location>
</feature>
<dbReference type="Gene3D" id="3.40.140.10">
    <property type="entry name" value="Cytidine Deaminase, domain 2"/>
    <property type="match status" value="1"/>
</dbReference>
<evidence type="ECO:0000256" key="3">
    <source>
        <dbReference type="ARBA" id="ARBA00004910"/>
    </source>
</evidence>
<proteinExistence type="inferred from homology"/>
<keyword evidence="8 12" id="KW-0862">Zinc</keyword>
<evidence type="ECO:0000256" key="14">
    <source>
        <dbReference type="PIRSR" id="PIRSR006769-2"/>
    </source>
</evidence>
<dbReference type="SUPFAM" id="SSF53927">
    <property type="entry name" value="Cytidine deaminase-like"/>
    <property type="match status" value="1"/>
</dbReference>
<dbReference type="Proteomes" id="UP000007364">
    <property type="component" value="Unassembled WGS sequence"/>
</dbReference>
<dbReference type="GO" id="GO:0008703">
    <property type="term" value="F:5-amino-6-(5-phosphoribosylamino)uracil reductase activity"/>
    <property type="evidence" value="ECO:0007669"/>
    <property type="project" value="UniProtKB-EC"/>
</dbReference>
<organism evidence="17 18">
    <name type="scientific">Galbibacter marinus</name>
    <dbReference type="NCBI Taxonomy" id="555500"/>
    <lineage>
        <taxon>Bacteria</taxon>
        <taxon>Pseudomonadati</taxon>
        <taxon>Bacteroidota</taxon>
        <taxon>Flavobacteriia</taxon>
        <taxon>Flavobacteriales</taxon>
        <taxon>Flavobacteriaceae</taxon>
        <taxon>Galbibacter</taxon>
    </lineage>
</organism>
<feature type="binding site" evidence="14">
    <location>
        <position position="203"/>
    </location>
    <ligand>
        <name>substrate</name>
    </ligand>
</feature>
<reference evidence="17 18" key="1">
    <citation type="journal article" date="2012" name="J. Bacteriol.">
        <title>Genome Sequence of Galbibacter marinum Type Strain ck-I2-15.</title>
        <authorList>
            <person name="Lai Q."/>
            <person name="Li C."/>
            <person name="Shao Z."/>
        </authorList>
    </citation>
    <scope>NUCLEOTIDE SEQUENCE [LARGE SCALE GENOMIC DNA]</scope>
    <source>
        <strain evidence="18">ck-I2-15</strain>
    </source>
</reference>
<dbReference type="PROSITE" id="PS51747">
    <property type="entry name" value="CYT_DCMP_DEAMINASES_2"/>
    <property type="match status" value="1"/>
</dbReference>
<sequence>MNIHEIYIKRAIQLAKNGLGNTYPNPIVGCVIVANNKIIGEGFTSPAGLNHAEVNAIENVKDKSLLKIATLYVTLEPCSHFGKTPPCADLIIKNNIPTVVIGTMDTNTEVCGKGVQRLTSAGVNVILGTLEEQCITSNMRFFSVQEKRRPYIILKWAQTSDFYISPEETKGEPMPFWITNTISRQLVHKWRTEEHAILVGTQTVVSDNPQLSARDWKGNNPIRLVLDASLRTPKNLHLWDDSTPTIFFISDKEPLPSEKFVQTSFVAIDFTLNIAEQIIAELYRLKIQSVIIEGGKKTLQSFIDSQLWDEARIFTSTQNLGSGTKAPVMRNFKLTSQYQIANDTVNLYHFCE</sequence>
<evidence type="ECO:0000256" key="11">
    <source>
        <dbReference type="ARBA" id="ARBA00023268"/>
    </source>
</evidence>
<evidence type="ECO:0000256" key="12">
    <source>
        <dbReference type="PIRNR" id="PIRNR006769"/>
    </source>
</evidence>
<evidence type="ECO:0000256" key="7">
    <source>
        <dbReference type="ARBA" id="ARBA00022723"/>
    </source>
</evidence>
<dbReference type="PANTHER" id="PTHR38011">
    <property type="entry name" value="DIHYDROFOLATE REDUCTASE FAMILY PROTEIN (AFU_ORTHOLOGUE AFUA_8G06820)"/>
    <property type="match status" value="1"/>
</dbReference>
<protein>
    <recommendedName>
        <fullName evidence="12">Riboflavin biosynthesis protein RibD</fullName>
    </recommendedName>
    <domain>
        <recommendedName>
            <fullName evidence="12">Diaminohydroxyphosphoribosylaminopyrimidine deaminase</fullName>
            <shortName evidence="12">DRAP deaminase</shortName>
            <ecNumber evidence="12">3.5.4.26</ecNumber>
        </recommendedName>
        <alternativeName>
            <fullName evidence="12">Riboflavin-specific deaminase</fullName>
        </alternativeName>
    </domain>
    <domain>
        <recommendedName>
            <fullName evidence="12">5-amino-6-(5-phosphoribosylamino)uracil reductase</fullName>
            <ecNumber evidence="12">1.1.1.193</ecNumber>
        </recommendedName>
        <alternativeName>
            <fullName evidence="12">HTP reductase</fullName>
        </alternativeName>
    </domain>
</protein>
<dbReference type="NCBIfam" id="TIGR00326">
    <property type="entry name" value="eubact_ribD"/>
    <property type="match status" value="1"/>
</dbReference>
<evidence type="ECO:0000313" key="17">
    <source>
        <dbReference type="EMBL" id="EKF55388.1"/>
    </source>
</evidence>
<comment type="function">
    <text evidence="1 12">Converts 2,5-diamino-6-(ribosylamino)-4(3h)-pyrimidinone 5'-phosphate into 5-amino-6-(ribosylamino)-2,4(1h,3h)-pyrimidinedione 5'-phosphate.</text>
</comment>
<keyword evidence="18" id="KW-1185">Reference proteome</keyword>
<feature type="binding site" evidence="14">
    <location>
        <position position="293"/>
    </location>
    <ligand>
        <name>substrate</name>
    </ligand>
</feature>
<comment type="cofactor">
    <cofactor evidence="12 15">
        <name>Zn(2+)</name>
        <dbReference type="ChEBI" id="CHEBI:29105"/>
    </cofactor>
    <text evidence="12 15">Binds 1 zinc ion.</text>
</comment>
<dbReference type="InterPro" id="IPR024072">
    <property type="entry name" value="DHFR-like_dom_sf"/>
</dbReference>
<evidence type="ECO:0000256" key="2">
    <source>
        <dbReference type="ARBA" id="ARBA00004882"/>
    </source>
</evidence>
<dbReference type="GO" id="GO:0008835">
    <property type="term" value="F:diaminohydroxyphosphoribosylaminopyrimidine deaminase activity"/>
    <property type="evidence" value="ECO:0007669"/>
    <property type="project" value="UniProtKB-EC"/>
</dbReference>
<dbReference type="EC" id="3.5.4.26" evidence="12"/>
<evidence type="ECO:0000256" key="15">
    <source>
        <dbReference type="PIRSR" id="PIRSR006769-3"/>
    </source>
</evidence>
<evidence type="ECO:0000256" key="6">
    <source>
        <dbReference type="ARBA" id="ARBA00022619"/>
    </source>
</evidence>
<dbReference type="InterPro" id="IPR002734">
    <property type="entry name" value="RibDG_C"/>
</dbReference>
<name>K2P2Y5_9FLAO</name>
<feature type="binding site" evidence="14">
    <location>
        <position position="214"/>
    </location>
    <ligand>
        <name>substrate</name>
    </ligand>
</feature>
<dbReference type="RefSeq" id="WP_008991450.1">
    <property type="nucleotide sequence ID" value="NZ_AMSG01000008.1"/>
</dbReference>
<comment type="pathway">
    <text evidence="3 12">Cofactor biosynthesis; riboflavin biosynthesis; 5-amino-6-(D-ribitylamino)uracil from GTP: step 3/4.</text>
</comment>
<keyword evidence="7 12" id="KW-0479">Metal-binding</keyword>
<keyword evidence="9 12" id="KW-0521">NADP</keyword>
<evidence type="ECO:0000256" key="8">
    <source>
        <dbReference type="ARBA" id="ARBA00022833"/>
    </source>
</evidence>
<dbReference type="PANTHER" id="PTHR38011:SF7">
    <property type="entry name" value="2,5-DIAMINO-6-RIBOSYLAMINO-4(3H)-PYRIMIDINONE 5'-PHOSPHATE REDUCTASE"/>
    <property type="match status" value="1"/>
</dbReference>
<feature type="domain" description="CMP/dCMP-type deaminase" evidence="16">
    <location>
        <begin position="2"/>
        <end position="126"/>
    </location>
</feature>
<evidence type="ECO:0000256" key="10">
    <source>
        <dbReference type="ARBA" id="ARBA00023002"/>
    </source>
</evidence>
<dbReference type="EMBL" id="AMSG01000008">
    <property type="protein sequence ID" value="EKF55388.1"/>
    <property type="molecule type" value="Genomic_DNA"/>
</dbReference>
<evidence type="ECO:0000256" key="4">
    <source>
        <dbReference type="ARBA" id="ARBA00005259"/>
    </source>
</evidence>
<dbReference type="Gene3D" id="3.40.430.10">
    <property type="entry name" value="Dihydrofolate Reductase, subunit A"/>
    <property type="match status" value="1"/>
</dbReference>
<comment type="caution">
    <text evidence="17">The sequence shown here is derived from an EMBL/GenBank/DDBJ whole genome shotgun (WGS) entry which is preliminary data.</text>
</comment>
<dbReference type="CDD" id="cd01284">
    <property type="entry name" value="Riboflavin_deaminase-reductase"/>
    <property type="match status" value="1"/>
</dbReference>
<dbReference type="InterPro" id="IPR004794">
    <property type="entry name" value="Eubact_RibD"/>
</dbReference>
<evidence type="ECO:0000256" key="13">
    <source>
        <dbReference type="PIRSR" id="PIRSR006769-1"/>
    </source>
</evidence>
<keyword evidence="12" id="KW-0378">Hydrolase</keyword>
<dbReference type="Pfam" id="PF00383">
    <property type="entry name" value="dCMP_cyt_deam_1"/>
    <property type="match status" value="1"/>
</dbReference>
<feature type="binding site" evidence="15">
    <location>
        <position position="51"/>
    </location>
    <ligand>
        <name>Zn(2+)</name>
        <dbReference type="ChEBI" id="CHEBI:29105"/>
        <note>catalytic</note>
    </ligand>
</feature>
<evidence type="ECO:0000256" key="1">
    <source>
        <dbReference type="ARBA" id="ARBA00002151"/>
    </source>
</evidence>
<comment type="similarity">
    <text evidence="5 12">In the C-terminal section; belongs to the HTP reductase family.</text>
</comment>
<feature type="binding site" evidence="14">
    <location>
        <position position="211"/>
    </location>
    <ligand>
        <name>substrate</name>
    </ligand>
</feature>
<dbReference type="PATRIC" id="fig|555500.3.peg.1653"/>
<dbReference type="AlphaFoldDB" id="K2P2Y5"/>
<keyword evidence="6 12" id="KW-0686">Riboflavin biosynthesis</keyword>
<dbReference type="STRING" id="555500.I215_07976"/>
<gene>
    <name evidence="17" type="ORF">I215_07976</name>
</gene>
<dbReference type="InterPro" id="IPR050765">
    <property type="entry name" value="Riboflavin_Biosynth_HTPR"/>
</dbReference>
<evidence type="ECO:0000256" key="5">
    <source>
        <dbReference type="ARBA" id="ARBA00007417"/>
    </source>
</evidence>
<feature type="binding site" evidence="14">
    <location>
        <position position="157"/>
    </location>
    <ligand>
        <name>NADP(+)</name>
        <dbReference type="ChEBI" id="CHEBI:58349"/>
    </ligand>
</feature>
<dbReference type="PIRSF" id="PIRSF006769">
    <property type="entry name" value="RibD"/>
    <property type="match status" value="1"/>
</dbReference>
<dbReference type="UniPathway" id="UPA00275">
    <property type="reaction ID" value="UER00401"/>
</dbReference>
<dbReference type="GO" id="GO:0009231">
    <property type="term" value="P:riboflavin biosynthetic process"/>
    <property type="evidence" value="ECO:0007669"/>
    <property type="project" value="UniProtKB-UniPathway"/>
</dbReference>
<feature type="binding site" evidence="14">
    <location>
        <position position="191"/>
    </location>
    <ligand>
        <name>substrate</name>
    </ligand>
</feature>
<dbReference type="PROSITE" id="PS00903">
    <property type="entry name" value="CYT_DCMP_DEAMINASES_1"/>
    <property type="match status" value="1"/>
</dbReference>
<feature type="binding site" evidence="14">
    <location>
        <begin position="295"/>
        <end position="301"/>
    </location>
    <ligand>
        <name>NADP(+)</name>
        <dbReference type="ChEBI" id="CHEBI:58349"/>
    </ligand>
</feature>
<dbReference type="Pfam" id="PF01872">
    <property type="entry name" value="RibD_C"/>
    <property type="match status" value="1"/>
</dbReference>
<comment type="catalytic activity">
    <reaction evidence="12">
        <text>2,5-diamino-6-hydroxy-4-(5-phosphoribosylamino)-pyrimidine + H2O + H(+) = 5-amino-6-(5-phospho-D-ribosylamino)uracil + NH4(+)</text>
        <dbReference type="Rhea" id="RHEA:21868"/>
        <dbReference type="ChEBI" id="CHEBI:15377"/>
        <dbReference type="ChEBI" id="CHEBI:15378"/>
        <dbReference type="ChEBI" id="CHEBI:28938"/>
        <dbReference type="ChEBI" id="CHEBI:58453"/>
        <dbReference type="ChEBI" id="CHEBI:58614"/>
        <dbReference type="EC" id="3.5.4.26"/>
    </reaction>
</comment>
<feature type="binding site" evidence="14">
    <location>
        <position position="177"/>
    </location>
    <ligand>
        <name>NADP(+)</name>
        <dbReference type="ChEBI" id="CHEBI:58349"/>
    </ligand>
</feature>
<comment type="pathway">
    <text evidence="2 12">Cofactor biosynthesis; riboflavin biosynthesis; 5-amino-6-(D-ribitylamino)uracil from GTP: step 2/4.</text>
</comment>
<dbReference type="InterPro" id="IPR002125">
    <property type="entry name" value="CMP_dCMP_dom"/>
</dbReference>
<dbReference type="InterPro" id="IPR016193">
    <property type="entry name" value="Cytidine_deaminase-like"/>
</dbReference>
<dbReference type="InterPro" id="IPR016192">
    <property type="entry name" value="APOBEC/CMP_deaminase_Zn-bd"/>
</dbReference>
<comment type="similarity">
    <text evidence="4 12">In the N-terminal section; belongs to the cytidine and deoxycytidylate deaminase family.</text>
</comment>
<dbReference type="GO" id="GO:0008270">
    <property type="term" value="F:zinc ion binding"/>
    <property type="evidence" value="ECO:0007669"/>
    <property type="project" value="InterPro"/>
</dbReference>
<comment type="catalytic activity">
    <reaction evidence="12">
        <text>5-amino-6-(5-phospho-D-ribitylamino)uracil + NADP(+) = 5-amino-6-(5-phospho-D-ribosylamino)uracil + NADPH + H(+)</text>
        <dbReference type="Rhea" id="RHEA:17845"/>
        <dbReference type="ChEBI" id="CHEBI:15378"/>
        <dbReference type="ChEBI" id="CHEBI:57783"/>
        <dbReference type="ChEBI" id="CHEBI:58349"/>
        <dbReference type="ChEBI" id="CHEBI:58421"/>
        <dbReference type="ChEBI" id="CHEBI:58453"/>
        <dbReference type="EC" id="1.1.1.193"/>
    </reaction>
</comment>
<feature type="binding site" evidence="15">
    <location>
        <position position="78"/>
    </location>
    <ligand>
        <name>Zn(2+)</name>
        <dbReference type="ChEBI" id="CHEBI:29105"/>
        <note>catalytic</note>
    </ligand>
</feature>
<evidence type="ECO:0000256" key="9">
    <source>
        <dbReference type="ARBA" id="ARBA00022857"/>
    </source>
</evidence>
<dbReference type="eggNOG" id="COG0117">
    <property type="taxonomic scope" value="Bacteria"/>
</dbReference>
<dbReference type="eggNOG" id="COG1985">
    <property type="taxonomic scope" value="Bacteria"/>
</dbReference>